<dbReference type="SUPFAM" id="SSF52540">
    <property type="entry name" value="P-loop containing nucleoside triphosphate hydrolases"/>
    <property type="match status" value="1"/>
</dbReference>
<dbReference type="SMART" id="SM00421">
    <property type="entry name" value="HTH_LUXR"/>
    <property type="match status" value="1"/>
</dbReference>
<dbReference type="Gene3D" id="3.40.50.300">
    <property type="entry name" value="P-loop containing nucleotide triphosphate hydrolases"/>
    <property type="match status" value="1"/>
</dbReference>
<dbReference type="GO" id="GO:0003677">
    <property type="term" value="F:DNA binding"/>
    <property type="evidence" value="ECO:0007669"/>
    <property type="project" value="InterPro"/>
</dbReference>
<dbReference type="Pfam" id="PF13191">
    <property type="entry name" value="AAA_16"/>
    <property type="match status" value="1"/>
</dbReference>
<dbReference type="PROSITE" id="PS00622">
    <property type="entry name" value="HTH_LUXR_1"/>
    <property type="match status" value="1"/>
</dbReference>
<keyword evidence="1" id="KW-0547">Nucleotide-binding</keyword>
<dbReference type="Pfam" id="PF00196">
    <property type="entry name" value="GerE"/>
    <property type="match status" value="1"/>
</dbReference>
<dbReference type="InterPro" id="IPR027417">
    <property type="entry name" value="P-loop_NTPase"/>
</dbReference>
<dbReference type="AlphaFoldDB" id="A0A239NB79"/>
<dbReference type="GO" id="GO:0004016">
    <property type="term" value="F:adenylate cyclase activity"/>
    <property type="evidence" value="ECO:0007669"/>
    <property type="project" value="TreeGrafter"/>
</dbReference>
<dbReference type="PANTHER" id="PTHR16305">
    <property type="entry name" value="TESTICULAR SOLUBLE ADENYLYL CYCLASE"/>
    <property type="match status" value="1"/>
</dbReference>
<dbReference type="Gene3D" id="1.10.10.10">
    <property type="entry name" value="Winged helix-like DNA-binding domain superfamily/Winged helix DNA-binding domain"/>
    <property type="match status" value="1"/>
</dbReference>
<reference evidence="5 6" key="1">
    <citation type="submission" date="2017-06" db="EMBL/GenBank/DDBJ databases">
        <authorList>
            <person name="Kim H.J."/>
            <person name="Triplett B.A."/>
        </authorList>
    </citation>
    <scope>NUCLEOTIDE SEQUENCE [LARGE SCALE GENOMIC DNA]</scope>
    <source>
        <strain evidence="5 6">CGMCC 4.5593</strain>
    </source>
</reference>
<feature type="domain" description="HTH luxR-type" evidence="4">
    <location>
        <begin position="1014"/>
        <end position="1079"/>
    </location>
</feature>
<dbReference type="InterPro" id="IPR016032">
    <property type="entry name" value="Sig_transdc_resp-reg_C-effctor"/>
</dbReference>
<dbReference type="GO" id="GO:0005737">
    <property type="term" value="C:cytoplasm"/>
    <property type="evidence" value="ECO:0007669"/>
    <property type="project" value="TreeGrafter"/>
</dbReference>
<evidence type="ECO:0000256" key="3">
    <source>
        <dbReference type="SAM" id="MobiDB-lite"/>
    </source>
</evidence>
<feature type="region of interest" description="Disordered" evidence="3">
    <location>
        <begin position="762"/>
        <end position="793"/>
    </location>
</feature>
<evidence type="ECO:0000313" key="5">
    <source>
        <dbReference type="EMBL" id="SNT51743.1"/>
    </source>
</evidence>
<keyword evidence="6" id="KW-1185">Reference proteome</keyword>
<dbReference type="InterPro" id="IPR000792">
    <property type="entry name" value="Tscrpt_reg_LuxR_C"/>
</dbReference>
<dbReference type="PANTHER" id="PTHR16305:SF35">
    <property type="entry name" value="TRANSCRIPTIONAL ACTIVATOR DOMAIN"/>
    <property type="match status" value="1"/>
</dbReference>
<evidence type="ECO:0000256" key="2">
    <source>
        <dbReference type="ARBA" id="ARBA00022840"/>
    </source>
</evidence>
<evidence type="ECO:0000259" key="4">
    <source>
        <dbReference type="PROSITE" id="PS50043"/>
    </source>
</evidence>
<sequence>MSYPHGILDAVTTRPRSTVFVGRDAEIAALREALKRVRTDEPAMVLVGGEAGVGKTRLLEEFARHAPGARFLTGQCLELGEEGLPYAPFAGIVRELVRTEGVAVLDGHEAEFARLLPELGAVSPEPGRGVLFDRVSALLARLAVDQPLVVVLEDLHWADRSTRDLIDFLVRAARTARVLLVCTYRTDELHRGHPLRGFVAELDRARGVERLDVGRLDREGTAEILASVYGAEPGQRAIDKVHQRAQGNPFFVEELAASGDPAACADIPESLRDLLLARVDRLPESAQPVLRIAAAGGNRIGHELLATVAGLPEAALDAALRTAVTAQLLVADADGGYEFRHALVREAVHDDLLPGEHARLHARYAAAIEADPALVAAGRAPAEVAHHWYAAHDTPRALVTSHAAAVAAGERYAHAEQARLLERVLELWEQVPDAADLLGLDHLTLLEETLAATYTAGDFKRALSLNRAALHAIDESAEPLRAARLHTRRGKLLASLGKSDGVAQLHEAVALAEAAPDDAARAMLLADIAYAISRADREEGARIAALARSAAESLGHEGAAVHATLTMQRACNRIVSAELGLADLRQAEARAKSLGDVEGLVHARVSISDALFEVGDYAGSAASAALGTKDAGKVGVDRSTGAFVRSNHAEALVALGRWDEADAICAESARFDPPGHLGLHWLQLRAGLRLARGEASATELVGRSLAFLARPYVSPQHRLPLLTLKIEAALAIGDAAAAAEAAHAAVGGGAAGGFAVPAPRSGDSHLGRIGARRATGRSGGAGGDGDRDPDTGAEVPVGVADLIANPRYAWPLLAASARAAVAAGDAALGAAVEALAGRVECQYPAERAYAAQIAACLGEAFPAGAFAAVGGHAAVGGGAAAGGHAAAGGGAAAGGHAAAGGGAAVAGLGAADGRADAESAGTAGGSGVAGGGPAGRGALERWTAAVQAWRTDGQPYALARVLVSQAEAAAAAGDRAAAREALEEAGAIAADLDARPLRDEVARLARRVGLRGAVRAGPDILTARERDVLRLVAAGHSNSRIGAELYLSPKTVSVHVSRIIAKLEVTNRIEAAAVAHRLGLLGPDLIAGGQTTASGH</sequence>
<dbReference type="EMBL" id="FZPH01000008">
    <property type="protein sequence ID" value="SNT51743.1"/>
    <property type="molecule type" value="Genomic_DNA"/>
</dbReference>
<evidence type="ECO:0000313" key="6">
    <source>
        <dbReference type="Proteomes" id="UP000198362"/>
    </source>
</evidence>
<accession>A0A239NB79</accession>
<evidence type="ECO:0000256" key="1">
    <source>
        <dbReference type="ARBA" id="ARBA00022741"/>
    </source>
</evidence>
<dbReference type="SUPFAM" id="SSF46894">
    <property type="entry name" value="C-terminal effector domain of the bipartite response regulators"/>
    <property type="match status" value="1"/>
</dbReference>
<protein>
    <submittedName>
        <fullName evidence="5">Regulatory protein, luxR family</fullName>
    </submittedName>
</protein>
<dbReference type="InterPro" id="IPR041664">
    <property type="entry name" value="AAA_16"/>
</dbReference>
<dbReference type="Proteomes" id="UP000198362">
    <property type="component" value="Unassembled WGS sequence"/>
</dbReference>
<organism evidence="5 6">
    <name type="scientific">Asanoa hainanensis</name>
    <dbReference type="NCBI Taxonomy" id="560556"/>
    <lineage>
        <taxon>Bacteria</taxon>
        <taxon>Bacillati</taxon>
        <taxon>Actinomycetota</taxon>
        <taxon>Actinomycetes</taxon>
        <taxon>Micromonosporales</taxon>
        <taxon>Micromonosporaceae</taxon>
        <taxon>Asanoa</taxon>
    </lineage>
</organism>
<dbReference type="PRINTS" id="PR00038">
    <property type="entry name" value="HTHLUXR"/>
</dbReference>
<dbReference type="OrthoDB" id="5476461at2"/>
<gene>
    <name evidence="5" type="ORF">SAMN05421812_10855</name>
</gene>
<proteinExistence type="predicted"/>
<name>A0A239NB79_9ACTN</name>
<keyword evidence="2" id="KW-0067">ATP-binding</keyword>
<dbReference type="PROSITE" id="PS50043">
    <property type="entry name" value="HTH_LUXR_2"/>
    <property type="match status" value="1"/>
</dbReference>
<dbReference type="GO" id="GO:0005524">
    <property type="term" value="F:ATP binding"/>
    <property type="evidence" value="ECO:0007669"/>
    <property type="project" value="UniProtKB-KW"/>
</dbReference>
<dbReference type="CDD" id="cd06170">
    <property type="entry name" value="LuxR_C_like"/>
    <property type="match status" value="1"/>
</dbReference>
<dbReference type="InterPro" id="IPR036388">
    <property type="entry name" value="WH-like_DNA-bd_sf"/>
</dbReference>
<dbReference type="GO" id="GO:0006355">
    <property type="term" value="P:regulation of DNA-templated transcription"/>
    <property type="evidence" value="ECO:0007669"/>
    <property type="project" value="InterPro"/>
</dbReference>